<comment type="caution">
    <text evidence="1">The sequence shown here is derived from an EMBL/GenBank/DDBJ whole genome shotgun (WGS) entry which is preliminary data.</text>
</comment>
<dbReference type="EMBL" id="BPLQ01002964">
    <property type="protein sequence ID" value="GIX96763.1"/>
    <property type="molecule type" value="Genomic_DNA"/>
</dbReference>
<protein>
    <submittedName>
        <fullName evidence="1">Uncharacterized protein</fullName>
    </submittedName>
</protein>
<dbReference type="Proteomes" id="UP001054837">
    <property type="component" value="Unassembled WGS sequence"/>
</dbReference>
<reference evidence="1 2" key="1">
    <citation type="submission" date="2021-06" db="EMBL/GenBank/DDBJ databases">
        <title>Caerostris darwini draft genome.</title>
        <authorList>
            <person name="Kono N."/>
            <person name="Arakawa K."/>
        </authorList>
    </citation>
    <scope>NUCLEOTIDE SEQUENCE [LARGE SCALE GENOMIC DNA]</scope>
</reference>
<accession>A0AAV4PIB1</accession>
<sequence>MPLYQRTSRVQFIRVTINAFCLIETYKNEMKAARVIHRTFESPDDCKQFQHESHNCKQKPHCVKTAMEPPILNWISGTLQTKPEKGNFLYLIEKYHLSSQMSGNFVPQLWEIRLIRTCLAPFRLGE</sequence>
<evidence type="ECO:0000313" key="1">
    <source>
        <dbReference type="EMBL" id="GIX96763.1"/>
    </source>
</evidence>
<proteinExistence type="predicted"/>
<gene>
    <name evidence="1" type="ORF">CDAR_591801</name>
</gene>
<dbReference type="AlphaFoldDB" id="A0AAV4PIB1"/>
<keyword evidence="2" id="KW-1185">Reference proteome</keyword>
<name>A0AAV4PIB1_9ARAC</name>
<organism evidence="1 2">
    <name type="scientific">Caerostris darwini</name>
    <dbReference type="NCBI Taxonomy" id="1538125"/>
    <lineage>
        <taxon>Eukaryota</taxon>
        <taxon>Metazoa</taxon>
        <taxon>Ecdysozoa</taxon>
        <taxon>Arthropoda</taxon>
        <taxon>Chelicerata</taxon>
        <taxon>Arachnida</taxon>
        <taxon>Araneae</taxon>
        <taxon>Araneomorphae</taxon>
        <taxon>Entelegynae</taxon>
        <taxon>Araneoidea</taxon>
        <taxon>Araneidae</taxon>
        <taxon>Caerostris</taxon>
    </lineage>
</organism>
<evidence type="ECO:0000313" key="2">
    <source>
        <dbReference type="Proteomes" id="UP001054837"/>
    </source>
</evidence>